<evidence type="ECO:0000313" key="6">
    <source>
        <dbReference type="Proteomes" id="UP000501534"/>
    </source>
</evidence>
<dbReference type="InterPro" id="IPR052196">
    <property type="entry name" value="Bact_Kbp"/>
</dbReference>
<dbReference type="PANTHER" id="PTHR34700">
    <property type="entry name" value="POTASSIUM BINDING PROTEIN KBP"/>
    <property type="match status" value="1"/>
</dbReference>
<evidence type="ECO:0000256" key="2">
    <source>
        <dbReference type="ARBA" id="ARBA00022490"/>
    </source>
</evidence>
<dbReference type="KEGG" id="uru:DSM104443_01274"/>
<dbReference type="Gene3D" id="3.10.350.10">
    <property type="entry name" value="LysM domain"/>
    <property type="match status" value="1"/>
</dbReference>
<dbReference type="InterPro" id="IPR018392">
    <property type="entry name" value="LysM"/>
</dbReference>
<evidence type="ECO:0000259" key="4">
    <source>
        <dbReference type="PROSITE" id="PS51782"/>
    </source>
</evidence>
<dbReference type="CDD" id="cd00118">
    <property type="entry name" value="LysM"/>
    <property type="match status" value="1"/>
</dbReference>
<proteinExistence type="predicted"/>
<gene>
    <name evidence="5" type="primary">kbp</name>
    <name evidence="5" type="ORF">DSM104443_01274</name>
</gene>
<sequence>MSDTPDFSNVQSGGSSTATKIYVVKSGDSLSKIAKNEYGDANAWKRIFEANKDLIKDPDKIFPGQKLKIPPKA</sequence>
<name>A0A6M4GSB1_9PROT</name>
<evidence type="ECO:0000256" key="1">
    <source>
        <dbReference type="ARBA" id="ARBA00004496"/>
    </source>
</evidence>
<evidence type="ECO:0000256" key="3">
    <source>
        <dbReference type="ARBA" id="ARBA00072219"/>
    </source>
</evidence>
<dbReference type="SMART" id="SM00257">
    <property type="entry name" value="LysM"/>
    <property type="match status" value="1"/>
</dbReference>
<organism evidence="5 6">
    <name type="scientific">Usitatibacter rugosus</name>
    <dbReference type="NCBI Taxonomy" id="2732067"/>
    <lineage>
        <taxon>Bacteria</taxon>
        <taxon>Pseudomonadati</taxon>
        <taxon>Pseudomonadota</taxon>
        <taxon>Betaproteobacteria</taxon>
        <taxon>Nitrosomonadales</taxon>
        <taxon>Usitatibacteraceae</taxon>
        <taxon>Usitatibacter</taxon>
    </lineage>
</organism>
<dbReference type="Pfam" id="PF01476">
    <property type="entry name" value="LysM"/>
    <property type="match status" value="1"/>
</dbReference>
<dbReference type="GO" id="GO:0005737">
    <property type="term" value="C:cytoplasm"/>
    <property type="evidence" value="ECO:0007669"/>
    <property type="project" value="UniProtKB-SubCell"/>
</dbReference>
<feature type="domain" description="LysM" evidence="4">
    <location>
        <begin position="20"/>
        <end position="69"/>
    </location>
</feature>
<dbReference type="SUPFAM" id="SSF54106">
    <property type="entry name" value="LysM domain"/>
    <property type="match status" value="1"/>
</dbReference>
<dbReference type="EMBL" id="CP053069">
    <property type="protein sequence ID" value="QJR10220.1"/>
    <property type="molecule type" value="Genomic_DNA"/>
</dbReference>
<dbReference type="PROSITE" id="PS51782">
    <property type="entry name" value="LYSM"/>
    <property type="match status" value="1"/>
</dbReference>
<dbReference type="Proteomes" id="UP000501534">
    <property type="component" value="Chromosome"/>
</dbReference>
<dbReference type="FunFam" id="3.10.350.10:FF:000001">
    <property type="entry name" value="Peptidoglycan-binding protein LysM"/>
    <property type="match status" value="1"/>
</dbReference>
<accession>A0A6M4GSB1</accession>
<reference evidence="5 6" key="1">
    <citation type="submission" date="2020-04" db="EMBL/GenBank/DDBJ databases">
        <title>Usitatibacter rugosus gen. nov., sp. nov. and Usitatibacter palustris sp. nov., novel members of Usitatibacteraceae fam. nov. within the order Nitrosomonadales isolated from soil.</title>
        <authorList>
            <person name="Huber K.J."/>
            <person name="Neumann-Schaal M."/>
            <person name="Geppert A."/>
            <person name="Luckner M."/>
            <person name="Wanner G."/>
            <person name="Overmann J."/>
        </authorList>
    </citation>
    <scope>NUCLEOTIDE SEQUENCE [LARGE SCALE GENOMIC DNA]</scope>
    <source>
        <strain evidence="5 6">0125_3</strain>
    </source>
</reference>
<keyword evidence="6" id="KW-1185">Reference proteome</keyword>
<dbReference type="PANTHER" id="PTHR34700:SF4">
    <property type="entry name" value="PHAGE-LIKE ELEMENT PBSX PROTEIN XKDP"/>
    <property type="match status" value="1"/>
</dbReference>
<dbReference type="RefSeq" id="WP_171090574.1">
    <property type="nucleotide sequence ID" value="NZ_CP053069.1"/>
</dbReference>
<dbReference type="AlphaFoldDB" id="A0A6M4GSB1"/>
<comment type="subcellular location">
    <subcellularLocation>
        <location evidence="1">Cytoplasm</location>
    </subcellularLocation>
</comment>
<keyword evidence="2" id="KW-0963">Cytoplasm</keyword>
<protein>
    <recommendedName>
        <fullName evidence="3">Potassium binding protein Kbp</fullName>
    </recommendedName>
</protein>
<evidence type="ECO:0000313" key="5">
    <source>
        <dbReference type="EMBL" id="QJR10220.1"/>
    </source>
</evidence>
<dbReference type="InterPro" id="IPR036779">
    <property type="entry name" value="LysM_dom_sf"/>
</dbReference>